<dbReference type="Gene3D" id="3.30.360.10">
    <property type="entry name" value="Dihydrodipicolinate Reductase, domain 2"/>
    <property type="match status" value="1"/>
</dbReference>
<evidence type="ECO:0000313" key="4">
    <source>
        <dbReference type="EMBL" id="SMG17834.1"/>
    </source>
</evidence>
<dbReference type="EMBL" id="FXAY01000001">
    <property type="protein sequence ID" value="SMG17834.1"/>
    <property type="molecule type" value="Genomic_DNA"/>
</dbReference>
<feature type="domain" description="GFO/IDH/MocA-like oxidoreductase" evidence="3">
    <location>
        <begin position="148"/>
        <end position="266"/>
    </location>
</feature>
<dbReference type="PANTHER" id="PTHR43377:SF1">
    <property type="entry name" value="BILIVERDIN REDUCTASE A"/>
    <property type="match status" value="1"/>
</dbReference>
<protein>
    <submittedName>
        <fullName evidence="4">Predicted dehydrogenase</fullName>
    </submittedName>
</protein>
<dbReference type="Proteomes" id="UP000193244">
    <property type="component" value="Unassembled WGS sequence"/>
</dbReference>
<dbReference type="InterPro" id="IPR036291">
    <property type="entry name" value="NAD(P)-bd_dom_sf"/>
</dbReference>
<dbReference type="SUPFAM" id="SSF51735">
    <property type="entry name" value="NAD(P)-binding Rossmann-fold domains"/>
    <property type="match status" value="1"/>
</dbReference>
<evidence type="ECO:0000313" key="5">
    <source>
        <dbReference type="Proteomes" id="UP000193244"/>
    </source>
</evidence>
<organism evidence="4 5">
    <name type="scientific">Agreia pratensis</name>
    <dbReference type="NCBI Taxonomy" id="150121"/>
    <lineage>
        <taxon>Bacteria</taxon>
        <taxon>Bacillati</taxon>
        <taxon>Actinomycetota</taxon>
        <taxon>Actinomycetes</taxon>
        <taxon>Micrococcales</taxon>
        <taxon>Microbacteriaceae</taxon>
        <taxon>Agreia</taxon>
    </lineage>
</organism>
<dbReference type="SUPFAM" id="SSF55347">
    <property type="entry name" value="Glyceraldehyde-3-phosphate dehydrogenase-like, C-terminal domain"/>
    <property type="match status" value="1"/>
</dbReference>
<dbReference type="Pfam" id="PF01408">
    <property type="entry name" value="GFO_IDH_MocA"/>
    <property type="match status" value="1"/>
</dbReference>
<proteinExistence type="predicted"/>
<gene>
    <name evidence="4" type="ORF">SAMN06296010_0821</name>
</gene>
<evidence type="ECO:0000259" key="3">
    <source>
        <dbReference type="Pfam" id="PF22725"/>
    </source>
</evidence>
<accession>A0A1X7ISM1</accession>
<dbReference type="STRING" id="150121.SAMN06296010_0821"/>
<evidence type="ECO:0000256" key="1">
    <source>
        <dbReference type="ARBA" id="ARBA00023027"/>
    </source>
</evidence>
<dbReference type="PANTHER" id="PTHR43377">
    <property type="entry name" value="BILIVERDIN REDUCTASE A"/>
    <property type="match status" value="1"/>
</dbReference>
<dbReference type="AlphaFoldDB" id="A0A1X7ISM1"/>
<dbReference type="InterPro" id="IPR051450">
    <property type="entry name" value="Gfo/Idh/MocA_Oxidoreductases"/>
</dbReference>
<feature type="domain" description="Gfo/Idh/MocA-like oxidoreductase N-terminal" evidence="2">
    <location>
        <begin position="27"/>
        <end position="138"/>
    </location>
</feature>
<dbReference type="InterPro" id="IPR000683">
    <property type="entry name" value="Gfo/Idh/MocA-like_OxRdtase_N"/>
</dbReference>
<reference evidence="5" key="1">
    <citation type="submission" date="2017-04" db="EMBL/GenBank/DDBJ databases">
        <authorList>
            <person name="Varghese N."/>
            <person name="Submissions S."/>
        </authorList>
    </citation>
    <scope>NUCLEOTIDE SEQUENCE [LARGE SCALE GENOMIC DNA]</scope>
    <source>
        <strain evidence="5">VKM Ac-2510</strain>
    </source>
</reference>
<name>A0A1X7ISM1_9MICO</name>
<dbReference type="InterPro" id="IPR055170">
    <property type="entry name" value="GFO_IDH_MocA-like_dom"/>
</dbReference>
<dbReference type="Gene3D" id="3.40.50.720">
    <property type="entry name" value="NAD(P)-binding Rossmann-like Domain"/>
    <property type="match status" value="1"/>
</dbReference>
<sequence length="356" mass="37197">MTAVPTISSPAHLSSPDGKTAMTHTPLRIGLIGAGGISHSHLRHLLTLGADVYVYSEAGAAELVALYGGTVVDSLDELLAAVDFVDVATPTFTHHALVKRALEAGKHVISEKPLARTDAEVDELAGLADELGLMLFPAHVVRFFPEYVLLKEAVASGRLGDLAVLRFSRSGAFPTRTPWFADRALSGGIIMDQMIHDIDIARWVAGPVERVSAVSSHAGDATTPVEAAHVLLTHSSGAISHIAGIWGPSHLPFTTEYSVTGTEGSLAHSSVAERNYISHLASTDAPSGLLPEVDPAENPYFAELREFTDAFGGGAAPRVSAAEGAEAVRLANAALLSLETGQPVDIESPSAQATGK</sequence>
<evidence type="ECO:0000259" key="2">
    <source>
        <dbReference type="Pfam" id="PF01408"/>
    </source>
</evidence>
<keyword evidence="5" id="KW-1185">Reference proteome</keyword>
<keyword evidence="1" id="KW-0520">NAD</keyword>
<dbReference type="Pfam" id="PF22725">
    <property type="entry name" value="GFO_IDH_MocA_C3"/>
    <property type="match status" value="1"/>
</dbReference>
<dbReference type="GO" id="GO:0000166">
    <property type="term" value="F:nucleotide binding"/>
    <property type="evidence" value="ECO:0007669"/>
    <property type="project" value="InterPro"/>
</dbReference>